<dbReference type="SUPFAM" id="SSF48452">
    <property type="entry name" value="TPR-like"/>
    <property type="match status" value="5"/>
</dbReference>
<accession>A0ABT1RRP4</accession>
<dbReference type="Pfam" id="PF13181">
    <property type="entry name" value="TPR_8"/>
    <property type="match status" value="1"/>
</dbReference>
<name>A0ABT1RRP4_9FIRM</name>
<dbReference type="InterPro" id="IPR011990">
    <property type="entry name" value="TPR-like_helical_dom_sf"/>
</dbReference>
<evidence type="ECO:0000313" key="8">
    <source>
        <dbReference type="Proteomes" id="UP001524502"/>
    </source>
</evidence>
<evidence type="ECO:0000256" key="4">
    <source>
        <dbReference type="PROSITE-ProRule" id="PRU00339"/>
    </source>
</evidence>
<feature type="domain" description="J" evidence="6">
    <location>
        <begin position="2"/>
        <end position="54"/>
    </location>
</feature>
<dbReference type="PANTHER" id="PTHR44858">
    <property type="entry name" value="TETRATRICOPEPTIDE REPEAT PROTEIN 6"/>
    <property type="match status" value="1"/>
</dbReference>
<feature type="repeat" description="TPR" evidence="4">
    <location>
        <begin position="436"/>
        <end position="469"/>
    </location>
</feature>
<feature type="repeat" description="TPR" evidence="4">
    <location>
        <begin position="755"/>
        <end position="788"/>
    </location>
</feature>
<protein>
    <submittedName>
        <fullName evidence="7">Tetratricopeptide repeat protein</fullName>
    </submittedName>
</protein>
<feature type="repeat" description="TPR" evidence="4">
    <location>
        <begin position="981"/>
        <end position="1014"/>
    </location>
</feature>
<proteinExistence type="predicted"/>
<dbReference type="Pfam" id="PF13432">
    <property type="entry name" value="TPR_16"/>
    <property type="match status" value="2"/>
</dbReference>
<comment type="caution">
    <text evidence="7">The sequence shown here is derived from an EMBL/GenBank/DDBJ whole genome shotgun (WGS) entry which is preliminary data.</text>
</comment>
<evidence type="ECO:0000256" key="5">
    <source>
        <dbReference type="SAM" id="MobiDB-lite"/>
    </source>
</evidence>
<dbReference type="Gene3D" id="1.25.40.10">
    <property type="entry name" value="Tetratricopeptide repeat domain"/>
    <property type="match status" value="4"/>
</dbReference>
<keyword evidence="3 4" id="KW-0802">TPR repeat</keyword>
<organism evidence="7 8">
    <name type="scientific">Anaerovorax odorimutans</name>
    <dbReference type="NCBI Taxonomy" id="109327"/>
    <lineage>
        <taxon>Bacteria</taxon>
        <taxon>Bacillati</taxon>
        <taxon>Bacillota</taxon>
        <taxon>Clostridia</taxon>
        <taxon>Peptostreptococcales</taxon>
        <taxon>Anaerovoracaceae</taxon>
        <taxon>Anaerovorax</taxon>
    </lineage>
</organism>
<dbReference type="InterPro" id="IPR050498">
    <property type="entry name" value="Ycf3"/>
</dbReference>
<dbReference type="RefSeq" id="WP_256132743.1">
    <property type="nucleotide sequence ID" value="NZ_JANFXK010000014.1"/>
</dbReference>
<keyword evidence="2" id="KW-0677">Repeat</keyword>
<feature type="region of interest" description="Disordered" evidence="5">
    <location>
        <begin position="54"/>
        <end position="75"/>
    </location>
</feature>
<dbReference type="EMBL" id="JANFXK010000014">
    <property type="protein sequence ID" value="MCQ4637556.1"/>
    <property type="molecule type" value="Genomic_DNA"/>
</dbReference>
<sequence>MNIWDILGIQETNDKKAIQEAYRKKLTVTHPEDSPEEFMALRAALEDALKAADRIDSGDEGEAPTPEETWDDGPVGDWMRRADQLYRHFSRRIDPTQWEELLKEDVCQNLDTKTLVRDALLEYMLDHFFLPQSVVRILDSYFSFMENMDELRESFPQAFLDAVIVESIEQQEYPPYKFLYGDDSLPFDEYLRLSSGLSGCIAEGDTKKGREILEQMKATGIRSPYFQIEKAKICCQEEHYQEAQELIEELLPEYEELSDVRLMRGDICFCLNDYEAARREYSQVLQEEPLSQWGRFGLAKCYVKNGKLKEANEILCQLLQEDPYDQSAEEWLHECNELYIKDLKDRLRADGENQELLFELGWAYFQNGKYENVLELFENIEPEEAHQIQYNSLIGRSCLYGGDEKEALSYIKAWEQCLRNLTDTEENRRKVEDQLPYVFQLESSIYQSLGQTEDALSLLNQLLEQNPRDGEVLRQKGQILYELWDFEGAVDALTGSIEADRNSHVSYLMRAKAFFHMDYYGEAFDDCERALEIYPYELAAYVYKIKILIEAGELEEAEETIAYLEGEEISGSELEFLKGYIEEARERYLYARRIYYKIIEDTEAKSDQEGIFEVENLAEVYHHLAVMEYNGEEDDFTSVVELIDQGLAVDERYVPLLEMKAEIAQECDRPEDALRLYQRIREAAPGRIGICGMIDGVYRELEQWDKALEYANLQLQQTESAYAYMRRGQILTCLDRLDEAWEDFSKAVRLDPELEYTYNYMGVILEFRDQEEEALSYYRKAIDMGEQTGETCEEAYANAANLHCRRGEYEKARQLLQAVYEKTKETKYLCQQIEICRLSGDFSKARQALEAYKRAEQLGDYDFIYRWEKAHIFRDEKQTADALVIYESEGKSEPAALKEAGKLLYYKGKYRKALKYFFKAIAGLDREHCYEEPEFVEADYHLWAARASLKLGKKDDAALFARNGLKKIPDDFERSLGHCLPMIYQMMGALYATQGDYTSAQGFLEKALQLRKCDYCNYGCCIDALYELGYLYELTGDKERALNCYKEGLRFAPADNDLSSAAANLE</sequence>
<dbReference type="Pfam" id="PF13374">
    <property type="entry name" value="TPR_10"/>
    <property type="match status" value="1"/>
</dbReference>
<evidence type="ECO:0000256" key="3">
    <source>
        <dbReference type="ARBA" id="ARBA00022803"/>
    </source>
</evidence>
<dbReference type="PROSITE" id="PS50076">
    <property type="entry name" value="DNAJ_2"/>
    <property type="match status" value="1"/>
</dbReference>
<dbReference type="PANTHER" id="PTHR44858:SF1">
    <property type="entry name" value="UDP-N-ACETYLGLUCOSAMINE--PEPTIDE N-ACETYLGLUCOSAMINYLTRANSFERASE SPINDLY-RELATED"/>
    <property type="match status" value="1"/>
</dbReference>
<keyword evidence="8" id="KW-1185">Reference proteome</keyword>
<feature type="repeat" description="TPR" evidence="4">
    <location>
        <begin position="721"/>
        <end position="754"/>
    </location>
</feature>
<feature type="repeat" description="TPR" evidence="4">
    <location>
        <begin position="1022"/>
        <end position="1055"/>
    </location>
</feature>
<dbReference type="PROSITE" id="PS50005">
    <property type="entry name" value="TPR"/>
    <property type="match status" value="5"/>
</dbReference>
<dbReference type="Pfam" id="PF13424">
    <property type="entry name" value="TPR_12"/>
    <property type="match status" value="1"/>
</dbReference>
<dbReference type="SMART" id="SM00028">
    <property type="entry name" value="TPR"/>
    <property type="match status" value="14"/>
</dbReference>
<dbReference type="InterPro" id="IPR019734">
    <property type="entry name" value="TPR_rpt"/>
</dbReference>
<reference evidence="7 8" key="1">
    <citation type="submission" date="2022-06" db="EMBL/GenBank/DDBJ databases">
        <title>Isolation of gut microbiota from human fecal samples.</title>
        <authorList>
            <person name="Pamer E.G."/>
            <person name="Barat B."/>
            <person name="Waligurski E."/>
            <person name="Medina S."/>
            <person name="Paddock L."/>
            <person name="Mostad J."/>
        </authorList>
    </citation>
    <scope>NUCLEOTIDE SEQUENCE [LARGE SCALE GENOMIC DNA]</scope>
    <source>
        <strain evidence="7 8">SL.3.17</strain>
    </source>
</reference>
<dbReference type="Proteomes" id="UP001524502">
    <property type="component" value="Unassembled WGS sequence"/>
</dbReference>
<gene>
    <name evidence="7" type="ORF">NE619_12535</name>
</gene>
<dbReference type="PROSITE" id="PS50293">
    <property type="entry name" value="TPR_REGION"/>
    <property type="match status" value="1"/>
</dbReference>
<dbReference type="InterPro" id="IPR036869">
    <property type="entry name" value="J_dom_sf"/>
</dbReference>
<evidence type="ECO:0000256" key="1">
    <source>
        <dbReference type="ARBA" id="ARBA00022705"/>
    </source>
</evidence>
<evidence type="ECO:0000259" key="6">
    <source>
        <dbReference type="PROSITE" id="PS50076"/>
    </source>
</evidence>
<keyword evidence="1" id="KW-0235">DNA replication</keyword>
<dbReference type="SUPFAM" id="SSF46565">
    <property type="entry name" value="Chaperone J-domain"/>
    <property type="match status" value="1"/>
</dbReference>
<evidence type="ECO:0000313" key="7">
    <source>
        <dbReference type="EMBL" id="MCQ4637556.1"/>
    </source>
</evidence>
<evidence type="ECO:0000256" key="2">
    <source>
        <dbReference type="ARBA" id="ARBA00022737"/>
    </source>
</evidence>
<dbReference type="InterPro" id="IPR001623">
    <property type="entry name" value="DnaJ_domain"/>
</dbReference>
<dbReference type="Pfam" id="PF14559">
    <property type="entry name" value="TPR_19"/>
    <property type="match status" value="1"/>
</dbReference>